<evidence type="ECO:0000259" key="11">
    <source>
        <dbReference type="PROSITE" id="PS01124"/>
    </source>
</evidence>
<dbReference type="CDD" id="cd00082">
    <property type="entry name" value="HisKA"/>
    <property type="match status" value="1"/>
</dbReference>
<evidence type="ECO:0000256" key="2">
    <source>
        <dbReference type="ARBA" id="ARBA00012438"/>
    </source>
</evidence>
<dbReference type="InterPro" id="IPR003594">
    <property type="entry name" value="HATPase_dom"/>
</dbReference>
<dbReference type="GO" id="GO:0003700">
    <property type="term" value="F:DNA-binding transcription factor activity"/>
    <property type="evidence" value="ECO:0007669"/>
    <property type="project" value="InterPro"/>
</dbReference>
<evidence type="ECO:0000256" key="1">
    <source>
        <dbReference type="ARBA" id="ARBA00000085"/>
    </source>
</evidence>
<dbReference type="GO" id="GO:0043565">
    <property type="term" value="F:sequence-specific DNA binding"/>
    <property type="evidence" value="ECO:0007669"/>
    <property type="project" value="InterPro"/>
</dbReference>
<feature type="transmembrane region" description="Helical" evidence="10">
    <location>
        <begin position="126"/>
        <end position="146"/>
    </location>
</feature>
<evidence type="ECO:0000256" key="7">
    <source>
        <dbReference type="ARBA" id="ARBA00023125"/>
    </source>
</evidence>
<evidence type="ECO:0000256" key="10">
    <source>
        <dbReference type="SAM" id="Phobius"/>
    </source>
</evidence>
<dbReference type="InterPro" id="IPR004358">
    <property type="entry name" value="Sig_transdc_His_kin-like_C"/>
</dbReference>
<evidence type="ECO:0000259" key="13">
    <source>
        <dbReference type="PROSITE" id="PS50110"/>
    </source>
</evidence>
<dbReference type="GO" id="GO:0000155">
    <property type="term" value="F:phosphorelay sensor kinase activity"/>
    <property type="evidence" value="ECO:0007669"/>
    <property type="project" value="InterPro"/>
</dbReference>
<keyword evidence="5 14" id="KW-0418">Kinase</keyword>
<dbReference type="SUPFAM" id="SSF47384">
    <property type="entry name" value="Homodimeric domain of signal transducing histidine kinase"/>
    <property type="match status" value="1"/>
</dbReference>
<dbReference type="PROSITE" id="PS01124">
    <property type="entry name" value="HTH_ARAC_FAMILY_2"/>
    <property type="match status" value="1"/>
</dbReference>
<keyword evidence="10" id="KW-0812">Transmembrane</keyword>
<dbReference type="PROSITE" id="PS50110">
    <property type="entry name" value="RESPONSE_REGULATORY"/>
    <property type="match status" value="1"/>
</dbReference>
<dbReference type="PROSITE" id="PS50109">
    <property type="entry name" value="HIS_KIN"/>
    <property type="match status" value="1"/>
</dbReference>
<dbReference type="InterPro" id="IPR036890">
    <property type="entry name" value="HATPase_C_sf"/>
</dbReference>
<dbReference type="OrthoDB" id="9772100at2"/>
<dbReference type="PROSITE" id="PS00041">
    <property type="entry name" value="HTH_ARAC_FAMILY_1"/>
    <property type="match status" value="2"/>
</dbReference>
<evidence type="ECO:0000256" key="9">
    <source>
        <dbReference type="PROSITE-ProRule" id="PRU00169"/>
    </source>
</evidence>
<dbReference type="InterPro" id="IPR009057">
    <property type="entry name" value="Homeodomain-like_sf"/>
</dbReference>
<evidence type="ECO:0000256" key="3">
    <source>
        <dbReference type="ARBA" id="ARBA00022553"/>
    </source>
</evidence>
<dbReference type="SMART" id="SM00388">
    <property type="entry name" value="HisKA"/>
    <property type="match status" value="1"/>
</dbReference>
<evidence type="ECO:0000313" key="15">
    <source>
        <dbReference type="Proteomes" id="UP000202259"/>
    </source>
</evidence>
<dbReference type="InterPro" id="IPR003661">
    <property type="entry name" value="HisK_dim/P_dom"/>
</dbReference>
<dbReference type="InterPro" id="IPR001789">
    <property type="entry name" value="Sig_transdc_resp-reg_receiver"/>
</dbReference>
<dbReference type="InterPro" id="IPR011006">
    <property type="entry name" value="CheY-like_superfamily"/>
</dbReference>
<dbReference type="Pfam" id="PF13426">
    <property type="entry name" value="PAS_9"/>
    <property type="match status" value="1"/>
</dbReference>
<gene>
    <name evidence="14" type="ORF">B5D82_14860</name>
</gene>
<evidence type="ECO:0000256" key="8">
    <source>
        <dbReference type="ARBA" id="ARBA00023163"/>
    </source>
</evidence>
<dbReference type="SMART" id="SM00091">
    <property type="entry name" value="PAS"/>
    <property type="match status" value="1"/>
</dbReference>
<organism evidence="14 15">
    <name type="scientific">Cognaticolwellia beringensis</name>
    <dbReference type="NCBI Taxonomy" id="1967665"/>
    <lineage>
        <taxon>Bacteria</taxon>
        <taxon>Pseudomonadati</taxon>
        <taxon>Pseudomonadota</taxon>
        <taxon>Gammaproteobacteria</taxon>
        <taxon>Alteromonadales</taxon>
        <taxon>Colwelliaceae</taxon>
        <taxon>Cognaticolwellia</taxon>
    </lineage>
</organism>
<dbReference type="SMART" id="SM00342">
    <property type="entry name" value="HTH_ARAC"/>
    <property type="match status" value="1"/>
</dbReference>
<name>A0A222GAL5_9GAMM</name>
<dbReference type="NCBIfam" id="TIGR00229">
    <property type="entry name" value="sensory_box"/>
    <property type="match status" value="1"/>
</dbReference>
<keyword evidence="8" id="KW-0804">Transcription</keyword>
<dbReference type="Gene3D" id="3.30.565.10">
    <property type="entry name" value="Histidine kinase-like ATPase, C-terminal domain"/>
    <property type="match status" value="1"/>
</dbReference>
<dbReference type="SMART" id="SM00448">
    <property type="entry name" value="REC"/>
    <property type="match status" value="1"/>
</dbReference>
<keyword evidence="3 9" id="KW-0597">Phosphoprotein</keyword>
<evidence type="ECO:0000256" key="5">
    <source>
        <dbReference type="ARBA" id="ARBA00022777"/>
    </source>
</evidence>
<dbReference type="SUPFAM" id="SSF55874">
    <property type="entry name" value="ATPase domain of HSP90 chaperone/DNA topoisomerase II/histidine kinase"/>
    <property type="match status" value="1"/>
</dbReference>
<dbReference type="Gene3D" id="1.10.287.130">
    <property type="match status" value="1"/>
</dbReference>
<dbReference type="CDD" id="cd00075">
    <property type="entry name" value="HATPase"/>
    <property type="match status" value="1"/>
</dbReference>
<reference evidence="14 15" key="1">
    <citation type="submission" date="2017-08" db="EMBL/GenBank/DDBJ databases">
        <title>Complete genome of Colwellia sp. NB097-1, a psychrophile bacterium ioslated from Bering Sea.</title>
        <authorList>
            <person name="Chen X."/>
        </authorList>
    </citation>
    <scope>NUCLEOTIDE SEQUENCE [LARGE SCALE GENOMIC DNA]</scope>
    <source>
        <strain evidence="14 15">NB097-1</strain>
    </source>
</reference>
<comment type="catalytic activity">
    <reaction evidence="1">
        <text>ATP + protein L-histidine = ADP + protein N-phospho-L-histidine.</text>
        <dbReference type="EC" id="2.7.13.3"/>
    </reaction>
</comment>
<feature type="transmembrane region" description="Helical" evidence="10">
    <location>
        <begin position="214"/>
        <end position="239"/>
    </location>
</feature>
<dbReference type="PANTHER" id="PTHR43547:SF2">
    <property type="entry name" value="HYBRID SIGNAL TRANSDUCTION HISTIDINE KINASE C"/>
    <property type="match status" value="1"/>
</dbReference>
<proteinExistence type="predicted"/>
<dbReference type="EC" id="2.7.13.3" evidence="2"/>
<dbReference type="FunFam" id="3.30.565.10:FF:000006">
    <property type="entry name" value="Sensor histidine kinase WalK"/>
    <property type="match status" value="1"/>
</dbReference>
<keyword evidence="6" id="KW-0805">Transcription regulation</keyword>
<dbReference type="InterPro" id="IPR000014">
    <property type="entry name" value="PAS"/>
</dbReference>
<evidence type="ECO:0000256" key="6">
    <source>
        <dbReference type="ARBA" id="ARBA00023015"/>
    </source>
</evidence>
<feature type="transmembrane region" description="Helical" evidence="10">
    <location>
        <begin position="287"/>
        <end position="310"/>
    </location>
</feature>
<dbReference type="Gene3D" id="1.10.10.60">
    <property type="entry name" value="Homeodomain-like"/>
    <property type="match status" value="1"/>
</dbReference>
<accession>A0A222GAL5</accession>
<dbReference type="EMBL" id="CP020465">
    <property type="protein sequence ID" value="ASP48935.1"/>
    <property type="molecule type" value="Genomic_DNA"/>
</dbReference>
<feature type="transmembrane region" description="Helical" evidence="10">
    <location>
        <begin position="189"/>
        <end position="208"/>
    </location>
</feature>
<feature type="domain" description="Histidine kinase" evidence="12">
    <location>
        <begin position="480"/>
        <end position="694"/>
    </location>
</feature>
<evidence type="ECO:0000259" key="12">
    <source>
        <dbReference type="PROSITE" id="PS50109"/>
    </source>
</evidence>
<feature type="transmembrane region" description="Helical" evidence="10">
    <location>
        <begin position="260"/>
        <end position="281"/>
    </location>
</feature>
<feature type="domain" description="HTH araC/xylS-type" evidence="11">
    <location>
        <begin position="896"/>
        <end position="994"/>
    </location>
</feature>
<dbReference type="CDD" id="cd00130">
    <property type="entry name" value="PAS"/>
    <property type="match status" value="1"/>
</dbReference>
<dbReference type="InterPro" id="IPR018060">
    <property type="entry name" value="HTH_AraC"/>
</dbReference>
<dbReference type="Pfam" id="PF00512">
    <property type="entry name" value="HisKA"/>
    <property type="match status" value="1"/>
</dbReference>
<dbReference type="InterPro" id="IPR018062">
    <property type="entry name" value="HTH_AraC-typ_CS"/>
</dbReference>
<evidence type="ECO:0000256" key="4">
    <source>
        <dbReference type="ARBA" id="ARBA00022679"/>
    </source>
</evidence>
<dbReference type="Gene3D" id="3.30.450.20">
    <property type="entry name" value="PAS domain"/>
    <property type="match status" value="1"/>
</dbReference>
<dbReference type="InterPro" id="IPR005467">
    <property type="entry name" value="His_kinase_dom"/>
</dbReference>
<keyword evidence="7" id="KW-0238">DNA-binding</keyword>
<dbReference type="GO" id="GO:0005886">
    <property type="term" value="C:plasma membrane"/>
    <property type="evidence" value="ECO:0007669"/>
    <property type="project" value="UniProtKB-ARBA"/>
</dbReference>
<protein>
    <recommendedName>
        <fullName evidence="2">histidine kinase</fullName>
        <ecNumber evidence="2">2.7.13.3</ecNumber>
    </recommendedName>
</protein>
<dbReference type="InterPro" id="IPR035965">
    <property type="entry name" value="PAS-like_dom_sf"/>
</dbReference>
<dbReference type="SMART" id="SM00387">
    <property type="entry name" value="HATPase_c"/>
    <property type="match status" value="1"/>
</dbReference>
<dbReference type="SUPFAM" id="SSF55785">
    <property type="entry name" value="PYP-like sensor domain (PAS domain)"/>
    <property type="match status" value="1"/>
</dbReference>
<dbReference type="Gene3D" id="3.40.50.2300">
    <property type="match status" value="1"/>
</dbReference>
<dbReference type="Pfam" id="PF12833">
    <property type="entry name" value="HTH_18"/>
    <property type="match status" value="1"/>
</dbReference>
<evidence type="ECO:0000313" key="14">
    <source>
        <dbReference type="EMBL" id="ASP48935.1"/>
    </source>
</evidence>
<keyword evidence="15" id="KW-1185">Reference proteome</keyword>
<dbReference type="AlphaFoldDB" id="A0A222GAL5"/>
<dbReference type="KEGG" id="cber:B5D82_14860"/>
<dbReference type="RefSeq" id="WP_081152603.1">
    <property type="nucleotide sequence ID" value="NZ_CP020465.1"/>
</dbReference>
<dbReference type="SUPFAM" id="SSF46689">
    <property type="entry name" value="Homeodomain-like"/>
    <property type="match status" value="1"/>
</dbReference>
<feature type="domain" description="Response regulatory" evidence="13">
    <location>
        <begin position="732"/>
        <end position="847"/>
    </location>
</feature>
<feature type="transmembrane region" description="Helical" evidence="10">
    <location>
        <begin position="65"/>
        <end position="89"/>
    </location>
</feature>
<feature type="transmembrane region" description="Helical" evidence="10">
    <location>
        <begin position="40"/>
        <end position="58"/>
    </location>
</feature>
<keyword evidence="10" id="KW-1133">Transmembrane helix</keyword>
<feature type="transmembrane region" description="Helical" evidence="10">
    <location>
        <begin position="158"/>
        <end position="177"/>
    </location>
</feature>
<dbReference type="Pfam" id="PF02518">
    <property type="entry name" value="HATPase_c"/>
    <property type="match status" value="1"/>
</dbReference>
<keyword evidence="10" id="KW-0472">Membrane</keyword>
<keyword evidence="4" id="KW-0808">Transferase</keyword>
<dbReference type="PRINTS" id="PR00344">
    <property type="entry name" value="BCTRLSENSOR"/>
</dbReference>
<dbReference type="PANTHER" id="PTHR43547">
    <property type="entry name" value="TWO-COMPONENT HISTIDINE KINASE"/>
    <property type="match status" value="1"/>
</dbReference>
<dbReference type="Pfam" id="PF00072">
    <property type="entry name" value="Response_reg"/>
    <property type="match status" value="1"/>
</dbReference>
<dbReference type="InterPro" id="IPR036097">
    <property type="entry name" value="HisK_dim/P_sf"/>
</dbReference>
<sequence>MQIKNRKLLLTLSVVLTLLPYFLINDMFPISNTWLEQGPLLLLQILSVGFVINSYLRIKNRALKLFWQFITLALLSALISNLLFIFAIISNDLLIQDFFKLCSYFFILLAIETNPQSNETKTNKNISNRVAAIFFTLICFSYFVLLPIEFANNSEDKIASSQLFHLLIAALIFIRLATNSYQCESQFWCRIYSVLTIAAGALLLENSIGYLNNWFLVSLPAYLLTLLVFIPYCALIIAANNSVKSTEPPTELMPSSISELYLILLISCSIIIHLVGIELNLHYNINSYLQSILLATWLGIALTLLTTIIYRKNHLGHKNQQQIKFQNTAQQELVKLNQLLTNAMLNSEDKAIVNASSNAILTTSTEGKVLSANPAAVQLFQCLEREIIATSVKDFFSSDDQMHYFFDFKSNVYTLQRKDAGISIECTATRKDGTQFPVQAELQWAEREEQPLVVITFINLTARKLAEQQALDLKDKFIANISHEFRTPLTIINGILDRYLVKAQTEDEGKELKTAKRNGLRLVRMVEQLLELSRLSDNPQLTMATYRLHTLMSMPADSFARLATQNNLTLTCDIPDHIWLDCDAQAFEKIIFNLIANAIKYTPAGGSIQVIAHSDSDNFTLDIIDTGIGIDTASQSKIFERFQRADDEKNQGVFGVGIGLSLVNELVKAHHWKINVFSEYNKGSKFSLIIPCASAISEEKSTPTSISQTEVSSLLIEPHNINKDIRNHSQKVVLVIEDNLDMQSHIKQVIEQQHHSLLAGSGELGLTLAQEYIPDVIVCDIMLTGIDGFAVLKQLKSHELTSHIPVILLTARSDLDSRLHGLNLQADEYLSKPFNHQELLTRIDNLISNREKLQKSYLNNFNKDLQQNRKNNSFDHVAELAHDSGDNVTLDNKFLEKLETITAEVYTDTDLDIVQLAARMAMSERQLQRKIKALIGITPNNFIKEFRLKKAKVLLQNGSQIGRIALDVGFSSQTYFGRCFKEMFSCTPKQYQQQQKTQRPSS</sequence>
<feature type="modified residue" description="4-aspartylphosphate" evidence="9">
    <location>
        <position position="780"/>
    </location>
</feature>
<dbReference type="SUPFAM" id="SSF52172">
    <property type="entry name" value="CheY-like"/>
    <property type="match status" value="1"/>
</dbReference>
<dbReference type="Proteomes" id="UP000202259">
    <property type="component" value="Chromosome"/>
</dbReference>